<dbReference type="Proteomes" id="UP000011083">
    <property type="component" value="Unassembled WGS sequence"/>
</dbReference>
<feature type="compositionally biased region" description="Low complexity" evidence="1">
    <location>
        <begin position="272"/>
        <end position="291"/>
    </location>
</feature>
<dbReference type="EMBL" id="KB007960">
    <property type="protein sequence ID" value="ELR18167.1"/>
    <property type="molecule type" value="Genomic_DNA"/>
</dbReference>
<name>L8GZ03_ACACF</name>
<keyword evidence="3" id="KW-1185">Reference proteome</keyword>
<dbReference type="AlphaFoldDB" id="L8GZ03"/>
<gene>
    <name evidence="2" type="ORF">ACA1_368990</name>
</gene>
<proteinExistence type="predicted"/>
<protein>
    <submittedName>
        <fullName evidence="2">Uncharacterized protein</fullName>
    </submittedName>
</protein>
<reference evidence="2 3" key="1">
    <citation type="journal article" date="2013" name="Genome Biol.">
        <title>Genome of Acanthamoeba castellanii highlights extensive lateral gene transfer and early evolution of tyrosine kinase signaling.</title>
        <authorList>
            <person name="Clarke M."/>
            <person name="Lohan A.J."/>
            <person name="Liu B."/>
            <person name="Lagkouvardos I."/>
            <person name="Roy S."/>
            <person name="Zafar N."/>
            <person name="Bertelli C."/>
            <person name="Schilde C."/>
            <person name="Kianianmomeni A."/>
            <person name="Burglin T.R."/>
            <person name="Frech C."/>
            <person name="Turcotte B."/>
            <person name="Kopec K.O."/>
            <person name="Synnott J.M."/>
            <person name="Choo C."/>
            <person name="Paponov I."/>
            <person name="Finkler A."/>
            <person name="Soon Heng Tan C."/>
            <person name="Hutchins A.P."/>
            <person name="Weinmeier T."/>
            <person name="Rattei T."/>
            <person name="Chu J.S."/>
            <person name="Gimenez G."/>
            <person name="Irimia M."/>
            <person name="Rigden D.J."/>
            <person name="Fitzpatrick D.A."/>
            <person name="Lorenzo-Morales J."/>
            <person name="Bateman A."/>
            <person name="Chiu C.H."/>
            <person name="Tang P."/>
            <person name="Hegemann P."/>
            <person name="Fromm H."/>
            <person name="Raoult D."/>
            <person name="Greub G."/>
            <person name="Miranda-Saavedra D."/>
            <person name="Chen N."/>
            <person name="Nash P."/>
            <person name="Ginger M.L."/>
            <person name="Horn M."/>
            <person name="Schaap P."/>
            <person name="Caler L."/>
            <person name="Loftus B."/>
        </authorList>
    </citation>
    <scope>NUCLEOTIDE SEQUENCE [LARGE SCALE GENOMIC DNA]</scope>
    <source>
        <strain evidence="2 3">Neff</strain>
    </source>
</reference>
<evidence type="ECO:0000313" key="2">
    <source>
        <dbReference type="EMBL" id="ELR18167.1"/>
    </source>
</evidence>
<evidence type="ECO:0000313" key="3">
    <source>
        <dbReference type="Proteomes" id="UP000011083"/>
    </source>
</evidence>
<accession>L8GZ03</accession>
<evidence type="ECO:0000256" key="1">
    <source>
        <dbReference type="SAM" id="MobiDB-lite"/>
    </source>
</evidence>
<dbReference type="GeneID" id="14919097"/>
<feature type="region of interest" description="Disordered" evidence="1">
    <location>
        <begin position="221"/>
        <end position="293"/>
    </location>
</feature>
<organism evidence="2 3">
    <name type="scientific">Acanthamoeba castellanii (strain ATCC 30010 / Neff)</name>
    <dbReference type="NCBI Taxonomy" id="1257118"/>
    <lineage>
        <taxon>Eukaryota</taxon>
        <taxon>Amoebozoa</taxon>
        <taxon>Discosea</taxon>
        <taxon>Longamoebia</taxon>
        <taxon>Centramoebida</taxon>
        <taxon>Acanthamoebidae</taxon>
        <taxon>Acanthamoeba</taxon>
    </lineage>
</organism>
<feature type="compositionally biased region" description="Polar residues" evidence="1">
    <location>
        <begin position="253"/>
        <end position="271"/>
    </location>
</feature>
<dbReference type="RefSeq" id="XP_004340187.1">
    <property type="nucleotide sequence ID" value="XM_004340139.1"/>
</dbReference>
<dbReference type="KEGG" id="acan:ACA1_368990"/>
<sequence>MCRLFVTKHGFTISTSDVDAEQWTAMDSSRQQCRVSFAFEFSHTIVDVRYQDEEEISLWNRLGKVMAKYRVLRSMKEALPLKMRRAHELKESTLHIPEERLRVAYVRMTAPAEAIMELIRLIAQSHGMNIVESNPNQTIMTLGDRCTFRLTEGTNKRMQRIIRVTYTVGWEMWRSRDWEAAAEEFFLDLGMALRRRRFLDVVTITPEVRATIIKKSRAATMTKRRMSMADSRGRASTQAASAPPLVRAVSRLNRGSTASSSALATNRGPYTSSPYSISSSSGSPRALSESSDSFEFNPFSEALEDISLADDH</sequence>
<dbReference type="VEuPathDB" id="AmoebaDB:ACA1_368990"/>